<keyword evidence="3" id="KW-1185">Reference proteome</keyword>
<comment type="caution">
    <text evidence="2">The sequence shown here is derived from an EMBL/GenBank/DDBJ whole genome shotgun (WGS) entry which is preliminary data.</text>
</comment>
<dbReference type="Proteomes" id="UP001165085">
    <property type="component" value="Unassembled WGS sequence"/>
</dbReference>
<gene>
    <name evidence="2" type="ORF">TrST_g5689</name>
</gene>
<name>A0A9W7DXX5_9STRA</name>
<dbReference type="EMBL" id="BRXY01000029">
    <property type="protein sequence ID" value="GMH54733.1"/>
    <property type="molecule type" value="Genomic_DNA"/>
</dbReference>
<accession>A0A9W7DXX5</accession>
<feature type="region of interest" description="Disordered" evidence="1">
    <location>
        <begin position="1"/>
        <end position="105"/>
    </location>
</feature>
<feature type="compositionally biased region" description="Basic and acidic residues" evidence="1">
    <location>
        <begin position="159"/>
        <end position="188"/>
    </location>
</feature>
<dbReference type="AlphaFoldDB" id="A0A9W7DXX5"/>
<reference evidence="3" key="1">
    <citation type="journal article" date="2023" name="Commun. Biol.">
        <title>Genome analysis of Parmales, the sister group of diatoms, reveals the evolutionary specialization of diatoms from phago-mixotrophs to photoautotrophs.</title>
        <authorList>
            <person name="Ban H."/>
            <person name="Sato S."/>
            <person name="Yoshikawa S."/>
            <person name="Yamada K."/>
            <person name="Nakamura Y."/>
            <person name="Ichinomiya M."/>
            <person name="Sato N."/>
            <person name="Blanc-Mathieu R."/>
            <person name="Endo H."/>
            <person name="Kuwata A."/>
            <person name="Ogata H."/>
        </authorList>
    </citation>
    <scope>NUCLEOTIDE SEQUENCE [LARGE SCALE GENOMIC DNA]</scope>
    <source>
        <strain evidence="3">NIES 3701</strain>
    </source>
</reference>
<evidence type="ECO:0000256" key="1">
    <source>
        <dbReference type="SAM" id="MobiDB-lite"/>
    </source>
</evidence>
<proteinExistence type="predicted"/>
<evidence type="ECO:0008006" key="4">
    <source>
        <dbReference type="Google" id="ProtNLM"/>
    </source>
</evidence>
<evidence type="ECO:0000313" key="3">
    <source>
        <dbReference type="Proteomes" id="UP001165085"/>
    </source>
</evidence>
<feature type="compositionally biased region" description="Polar residues" evidence="1">
    <location>
        <begin position="1"/>
        <end position="12"/>
    </location>
</feature>
<evidence type="ECO:0000313" key="2">
    <source>
        <dbReference type="EMBL" id="GMH54733.1"/>
    </source>
</evidence>
<protein>
    <recommendedName>
        <fullName evidence="4">Tudor domain-containing protein</fullName>
    </recommendedName>
</protein>
<sequence length="215" mass="23460">MTGTTMNATEPATTAAVGKPLKEAAIISPPGSSRRSKRLSTGDKENDDEENVPAPPAAKKAKKAKAGEKNVEEAPVEEQPIDEKVRLFAPQSQNQRPPKVGDAVGKTFKGFGYWEGTVSAILEGGKRCVVTWRKPDEDETTEIMTSLKLVDTDEIDETSEVKIDKTGDTEEAKDKEDKPEVEEEKKTEEEEEEKTDEVAPSADDAPPYAEPSVEE</sequence>
<feature type="region of interest" description="Disordered" evidence="1">
    <location>
        <begin position="151"/>
        <end position="215"/>
    </location>
</feature>
<organism evidence="2 3">
    <name type="scientific">Triparma strigata</name>
    <dbReference type="NCBI Taxonomy" id="1606541"/>
    <lineage>
        <taxon>Eukaryota</taxon>
        <taxon>Sar</taxon>
        <taxon>Stramenopiles</taxon>
        <taxon>Ochrophyta</taxon>
        <taxon>Bolidophyceae</taxon>
        <taxon>Parmales</taxon>
        <taxon>Triparmaceae</taxon>
        <taxon>Triparma</taxon>
    </lineage>
</organism>